<dbReference type="SUPFAM" id="SSF51445">
    <property type="entry name" value="(Trans)glycosidases"/>
    <property type="match status" value="1"/>
</dbReference>
<name>A0A8H3B0W9_9AGAM</name>
<accession>A0A8H3B0W9</accession>
<dbReference type="InterPro" id="IPR013780">
    <property type="entry name" value="Glyco_hydro_b"/>
</dbReference>
<proteinExistence type="inferred from homology"/>
<dbReference type="EMBL" id="CAJMWW010000110">
    <property type="protein sequence ID" value="CAE6445191.1"/>
    <property type="molecule type" value="Genomic_DNA"/>
</dbReference>
<dbReference type="GO" id="GO:0050295">
    <property type="term" value="F:steryl-beta-glucosidase activity"/>
    <property type="evidence" value="ECO:0007669"/>
    <property type="project" value="TreeGrafter"/>
</dbReference>
<gene>
    <name evidence="6" type="ORF">RDB_LOCUS110558</name>
</gene>
<reference evidence="6" key="1">
    <citation type="submission" date="2021-01" db="EMBL/GenBank/DDBJ databases">
        <authorList>
            <person name="Kaushik A."/>
        </authorList>
    </citation>
    <scope>NUCLEOTIDE SEQUENCE</scope>
    <source>
        <strain evidence="6">AG3-T5</strain>
    </source>
</reference>
<organism evidence="6 7">
    <name type="scientific">Rhizoctonia solani</name>
    <dbReference type="NCBI Taxonomy" id="456999"/>
    <lineage>
        <taxon>Eukaryota</taxon>
        <taxon>Fungi</taxon>
        <taxon>Dikarya</taxon>
        <taxon>Basidiomycota</taxon>
        <taxon>Agaricomycotina</taxon>
        <taxon>Agaricomycetes</taxon>
        <taxon>Cantharellales</taxon>
        <taxon>Ceratobasidiaceae</taxon>
        <taxon>Rhizoctonia</taxon>
    </lineage>
</organism>
<dbReference type="SUPFAM" id="SSF52047">
    <property type="entry name" value="RNI-like"/>
    <property type="match status" value="1"/>
</dbReference>
<evidence type="ECO:0000256" key="1">
    <source>
        <dbReference type="ARBA" id="ARBA00005641"/>
    </source>
</evidence>
<evidence type="ECO:0000313" key="7">
    <source>
        <dbReference type="Proteomes" id="UP000663841"/>
    </source>
</evidence>
<dbReference type="Gene3D" id="2.60.40.1180">
    <property type="entry name" value="Golgi alpha-mannosidase II"/>
    <property type="match status" value="1"/>
</dbReference>
<feature type="domain" description="Glycoside hydrolase family 5 C-terminal" evidence="5">
    <location>
        <begin position="544"/>
        <end position="621"/>
    </location>
</feature>
<comment type="similarity">
    <text evidence="1">Belongs to the glycosyl hydrolase 5 (cellulase A) family.</text>
</comment>
<evidence type="ECO:0000256" key="2">
    <source>
        <dbReference type="ARBA" id="ARBA00022801"/>
    </source>
</evidence>
<dbReference type="InterPro" id="IPR052066">
    <property type="entry name" value="Glycosphingolipid_Hydrolases"/>
</dbReference>
<comment type="caution">
    <text evidence="6">The sequence shown here is derived from an EMBL/GenBank/DDBJ whole genome shotgun (WGS) entry which is preliminary data.</text>
</comment>
<dbReference type="InterPro" id="IPR041036">
    <property type="entry name" value="GH5_C"/>
</dbReference>
<dbReference type="GO" id="GO:1904462">
    <property type="term" value="P:ergosteryl 3-beta-D-glucoside catabolic process"/>
    <property type="evidence" value="ECO:0007669"/>
    <property type="project" value="TreeGrafter"/>
</dbReference>
<evidence type="ECO:0000313" key="6">
    <source>
        <dbReference type="EMBL" id="CAE6445191.1"/>
    </source>
</evidence>
<dbReference type="PANTHER" id="PTHR31308">
    <property type="match status" value="1"/>
</dbReference>
<feature type="region of interest" description="Disordered" evidence="4">
    <location>
        <begin position="1"/>
        <end position="26"/>
    </location>
</feature>
<dbReference type="Pfam" id="PF18564">
    <property type="entry name" value="Glyco_hydro_5_C"/>
    <property type="match status" value="1"/>
</dbReference>
<dbReference type="AlphaFoldDB" id="A0A8H3B0W9"/>
<sequence length="1179" mass="133262">MGLLDDHPSLKKEYAPGSTPDTQAHDWSNISCGPTGLAPLNDSITDSYGRVCLLRGVNVSGASKVPTNHNPATFPHDHRRWGLTFIRFNVTWEAIEHEGPGKYDTEYLDYLQKLLSLLPEFGIVAFVSLHQDVWSRYSGGSGAPAWTLELAGFDLGTIGGECGAAYLGGVRGNGVEVDRGRWPTGYQKLAASTMATLFWAGNTFAPKLRVNDRTSGELVNIQDFLQDHFLDAFDQLLMNEPHRGYVSIPSLHSFDYNTDLHLHDTPNALQSFALGAGHAVRIPHYVRSWPWPTRIGKHVLRNEQGGRAWRADGPTQGKCVWEMHGVWGWDIKKREPVPLREHYFERHPDTSAKIEWHEDFFYPFVRRWASRVHELTGNSKMLFLEAIPNEFCPKSWTLENQPHKMVFAPHWYDLNALFSKEFGSMSVNVQGLSRGMFILRALYWGHSGARENYTLQIRNIAENARKSLSRSRPIIIGECGIPMDVKLWNYNPLNDDTHGDSWNGENFSWFSQSRADSHLSSAAALAQSNKALDTGARLLPVLVRPYPAKVAGYPVKFTYEPCDGSFEFVYRVLDPGTAMRARETEIFLPAEIASDRRLVIESDGSDLECLYDPLRQTLFRLSSTSIPTSIQNWEAAGALLADAVTNYLKFSTFLEESHLEPVDNPGDLVSRIDTSLQTLHKTLDQQLYRSRGALAKTRNRLASPIYRLPEEVLSEIFLLSVNGPIESSRPFLPDAGEQVRKIYHQLYNLLGVCTVWRKVGLNHPKFWSIVPMVDSTYACWHSLSVGLSLQRSGVQNLHVVVDATHHSAYFRVEDFHPLTESLSRIQSLNIRSKHPEDIPYIFPVLFRQGVPQHLSELALCFTGEDNQVYRVPPENDFFARKLAPLLPHFPKLMGSLHAFRISNVPFEWKHITFSARLVELRIESIALPGNLEITAFMTALSSACELRDLKLIRIEAFADEGSTLPQSQLSLPRLQIVYLEELYFNFLKLLFRSIAPGSYHLTLNLSERIRQNLLADSNTGDVRDETIHRLLAQNAIKRLILADDVAHWAIGKGLNDLLRSLPALTSLEMYFYKLDSKLFKALAPLSDRQDIPFPKLEVLEFRGSTIQGSITGLPRLTTKHPIQRLVLGQSTSPLGSDGQVVPIDKKDKNVRWLKNNVAEFQFILHDENASGCSDMLWQL</sequence>
<evidence type="ECO:0000256" key="3">
    <source>
        <dbReference type="ARBA" id="ARBA00023295"/>
    </source>
</evidence>
<evidence type="ECO:0000256" key="4">
    <source>
        <dbReference type="SAM" id="MobiDB-lite"/>
    </source>
</evidence>
<keyword evidence="2" id="KW-0378">Hydrolase</keyword>
<dbReference type="Proteomes" id="UP000663841">
    <property type="component" value="Unassembled WGS sequence"/>
</dbReference>
<dbReference type="PANTHER" id="PTHR31308:SF5">
    <property type="entry name" value="ERGOSTERYL-BETA-GLUCOSIDASE"/>
    <property type="match status" value="1"/>
</dbReference>
<keyword evidence="3" id="KW-0326">Glycosidase</keyword>
<feature type="compositionally biased region" description="Basic and acidic residues" evidence="4">
    <location>
        <begin position="1"/>
        <end position="14"/>
    </location>
</feature>
<dbReference type="Gene3D" id="3.20.20.80">
    <property type="entry name" value="Glycosidases"/>
    <property type="match status" value="1"/>
</dbReference>
<evidence type="ECO:0000259" key="5">
    <source>
        <dbReference type="Pfam" id="PF18564"/>
    </source>
</evidence>
<dbReference type="InterPro" id="IPR017853">
    <property type="entry name" value="GH"/>
</dbReference>
<protein>
    <recommendedName>
        <fullName evidence="5">Glycoside hydrolase family 5 C-terminal domain-containing protein</fullName>
    </recommendedName>
</protein>